<feature type="transmembrane region" description="Helical" evidence="1">
    <location>
        <begin position="12"/>
        <end position="29"/>
    </location>
</feature>
<feature type="transmembrane region" description="Helical" evidence="1">
    <location>
        <begin position="49"/>
        <end position="68"/>
    </location>
</feature>
<keyword evidence="1" id="KW-0472">Membrane</keyword>
<protein>
    <submittedName>
        <fullName evidence="2">Uncharacterized protein</fullName>
    </submittedName>
</protein>
<keyword evidence="1" id="KW-1133">Transmembrane helix</keyword>
<dbReference type="Proteomes" id="UP000559010">
    <property type="component" value="Unassembled WGS sequence"/>
</dbReference>
<dbReference type="EMBL" id="JABBNU010000006">
    <property type="protein sequence ID" value="NMM48894.1"/>
    <property type="molecule type" value="Genomic_DNA"/>
</dbReference>
<name>A0A848J330_9BACT</name>
<comment type="caution">
    <text evidence="2">The sequence shown here is derived from an EMBL/GenBank/DDBJ whole genome shotgun (WGS) entry which is preliminary data.</text>
</comment>
<sequence>MNEISTKIKYIYSRYLIIAICFIIGYPTFRWYFDYKLGILNLNKEILDFWIPISFPIILIMILLRKRIRLLNIRSSYNKGHFIYLITAALSIIFPTLISLHYIDSSFRQLRQIETPQEIIEVNNKDCYLISDFNVSIKHAKTHITSRPGGRYGSHLDFTTYYVVPIVENDKKIDLANHMYWYCFKFESFMTGKANDNGKFENWDIFQKQNDQKFKQYNFSNFEYLQFVSNTNDQEGYIKAVMRGQKNNNLDKLIILEPVYEPFVDQTEIKFNWIIASFGIGAFVFFIMILIPSINNKVK</sequence>
<feature type="transmembrane region" description="Helical" evidence="1">
    <location>
        <begin position="80"/>
        <end position="103"/>
    </location>
</feature>
<gene>
    <name evidence="2" type="ORF">HH304_10830</name>
</gene>
<reference evidence="2 3" key="1">
    <citation type="submission" date="2020-04" db="EMBL/GenBank/DDBJ databases">
        <title>Flammeovirgaceae bacterium KN852 isolated from deep sea.</title>
        <authorList>
            <person name="Zhang D.-C."/>
        </authorList>
    </citation>
    <scope>NUCLEOTIDE SEQUENCE [LARGE SCALE GENOMIC DNA]</scope>
    <source>
        <strain evidence="2 3">KN852</strain>
    </source>
</reference>
<keyword evidence="1" id="KW-0812">Transmembrane</keyword>
<proteinExistence type="predicted"/>
<evidence type="ECO:0000256" key="1">
    <source>
        <dbReference type="SAM" id="Phobius"/>
    </source>
</evidence>
<organism evidence="2 3">
    <name type="scientific">Marinigracilibium pacificum</name>
    <dbReference type="NCBI Taxonomy" id="2729599"/>
    <lineage>
        <taxon>Bacteria</taxon>
        <taxon>Pseudomonadati</taxon>
        <taxon>Bacteroidota</taxon>
        <taxon>Cytophagia</taxon>
        <taxon>Cytophagales</taxon>
        <taxon>Flammeovirgaceae</taxon>
        <taxon>Marinigracilibium</taxon>
    </lineage>
</organism>
<dbReference type="RefSeq" id="WP_169681297.1">
    <property type="nucleotide sequence ID" value="NZ_JABBNU010000006.1"/>
</dbReference>
<evidence type="ECO:0000313" key="3">
    <source>
        <dbReference type="Proteomes" id="UP000559010"/>
    </source>
</evidence>
<accession>A0A848J330</accession>
<evidence type="ECO:0000313" key="2">
    <source>
        <dbReference type="EMBL" id="NMM48894.1"/>
    </source>
</evidence>
<dbReference type="AlphaFoldDB" id="A0A848J330"/>
<feature type="transmembrane region" description="Helical" evidence="1">
    <location>
        <begin position="271"/>
        <end position="291"/>
    </location>
</feature>
<keyword evidence="3" id="KW-1185">Reference proteome</keyword>